<keyword evidence="1" id="KW-0472">Membrane</keyword>
<evidence type="ECO:0008006" key="4">
    <source>
        <dbReference type="Google" id="ProtNLM"/>
    </source>
</evidence>
<protein>
    <recommendedName>
        <fullName evidence="4">DUF4870 domain-containing protein</fullName>
    </recommendedName>
</protein>
<evidence type="ECO:0000313" key="3">
    <source>
        <dbReference type="Proteomes" id="UP000808337"/>
    </source>
</evidence>
<feature type="transmembrane region" description="Helical" evidence="1">
    <location>
        <begin position="6"/>
        <end position="23"/>
    </location>
</feature>
<comment type="caution">
    <text evidence="2">The sequence shown here is derived from an EMBL/GenBank/DDBJ whole genome shotgun (WGS) entry which is preliminary data.</text>
</comment>
<accession>A0A9D7SWK4</accession>
<dbReference type="AlphaFoldDB" id="A0A9D7SWK4"/>
<evidence type="ECO:0000256" key="1">
    <source>
        <dbReference type="SAM" id="Phobius"/>
    </source>
</evidence>
<feature type="transmembrane region" description="Helical" evidence="1">
    <location>
        <begin position="35"/>
        <end position="53"/>
    </location>
</feature>
<dbReference type="Proteomes" id="UP000808337">
    <property type="component" value="Unassembled WGS sequence"/>
</dbReference>
<sequence>MDDKTKSIVAHLTLIGWIIALVMNQSDKGPNTSYYLRQMLGLTVLGVLSWLVGMVPVPYLSMIFSIVILVLWVLSLVSALSGQQKPVPVVGEMFQQWFKSIS</sequence>
<keyword evidence="1" id="KW-1133">Transmembrane helix</keyword>
<feature type="transmembrane region" description="Helical" evidence="1">
    <location>
        <begin position="59"/>
        <end position="80"/>
    </location>
</feature>
<reference evidence="2 3" key="1">
    <citation type="submission" date="2020-10" db="EMBL/GenBank/DDBJ databases">
        <title>Connecting structure to function with the recovery of over 1000 high-quality activated sludge metagenome-assembled genomes encoding full-length rRNA genes using long-read sequencing.</title>
        <authorList>
            <person name="Singleton C.M."/>
            <person name="Petriglieri F."/>
            <person name="Kristensen J.M."/>
            <person name="Kirkegaard R.H."/>
            <person name="Michaelsen T.Y."/>
            <person name="Andersen M.H."/>
            <person name="Karst S.M."/>
            <person name="Dueholm M.S."/>
            <person name="Nielsen P.H."/>
            <person name="Albertsen M."/>
        </authorList>
    </citation>
    <scope>NUCLEOTIDE SEQUENCE [LARGE SCALE GENOMIC DNA]</scope>
    <source>
        <strain evidence="2">Ribe_18-Q3-R11-54_MAXAC.273</strain>
    </source>
</reference>
<evidence type="ECO:0000313" key="2">
    <source>
        <dbReference type="EMBL" id="MBK9983496.1"/>
    </source>
</evidence>
<proteinExistence type="predicted"/>
<organism evidence="2 3">
    <name type="scientific">Candidatus Opimibacter skivensis</name>
    <dbReference type="NCBI Taxonomy" id="2982028"/>
    <lineage>
        <taxon>Bacteria</taxon>
        <taxon>Pseudomonadati</taxon>
        <taxon>Bacteroidota</taxon>
        <taxon>Saprospiria</taxon>
        <taxon>Saprospirales</taxon>
        <taxon>Saprospiraceae</taxon>
        <taxon>Candidatus Opimibacter</taxon>
    </lineage>
</organism>
<dbReference type="EMBL" id="JADKGY010000020">
    <property type="protein sequence ID" value="MBK9983496.1"/>
    <property type="molecule type" value="Genomic_DNA"/>
</dbReference>
<gene>
    <name evidence="2" type="ORF">IPP15_14105</name>
</gene>
<name>A0A9D7SWK4_9BACT</name>
<keyword evidence="1" id="KW-0812">Transmembrane</keyword>